<accession>A0A5B0E9H1</accession>
<dbReference type="InterPro" id="IPR014746">
    <property type="entry name" value="Gln_synth/guanido_kin_cat_dom"/>
</dbReference>
<comment type="catalytic activity">
    <reaction evidence="4 5">
        <text>L-cysteine + L-glutamate + ATP = gamma-L-glutamyl-L-cysteine + ADP + phosphate + H(+)</text>
        <dbReference type="Rhea" id="RHEA:13285"/>
        <dbReference type="ChEBI" id="CHEBI:15378"/>
        <dbReference type="ChEBI" id="CHEBI:29985"/>
        <dbReference type="ChEBI" id="CHEBI:30616"/>
        <dbReference type="ChEBI" id="CHEBI:35235"/>
        <dbReference type="ChEBI" id="CHEBI:43474"/>
        <dbReference type="ChEBI" id="CHEBI:58173"/>
        <dbReference type="ChEBI" id="CHEBI:456216"/>
        <dbReference type="EC" id="6.3.2.2"/>
    </reaction>
</comment>
<dbReference type="GO" id="GO:0004357">
    <property type="term" value="F:glutamate-cysteine ligase activity"/>
    <property type="evidence" value="ECO:0007669"/>
    <property type="project" value="UniProtKB-EC"/>
</dbReference>
<dbReference type="GO" id="GO:0005524">
    <property type="term" value="F:ATP binding"/>
    <property type="evidence" value="ECO:0007669"/>
    <property type="project" value="UniProtKB-KW"/>
</dbReference>
<gene>
    <name evidence="6" type="ORF">FQ154_13760</name>
</gene>
<comment type="caution">
    <text evidence="6">The sequence shown here is derived from an EMBL/GenBank/DDBJ whole genome shotgun (WGS) entry which is preliminary data.</text>
</comment>
<dbReference type="GO" id="GO:0042398">
    <property type="term" value="P:modified amino acid biosynthetic process"/>
    <property type="evidence" value="ECO:0007669"/>
    <property type="project" value="InterPro"/>
</dbReference>
<organism evidence="6 7">
    <name type="scientific">Paeniglutamicibacter gangotriensis</name>
    <dbReference type="NCBI Taxonomy" id="254787"/>
    <lineage>
        <taxon>Bacteria</taxon>
        <taxon>Bacillati</taxon>
        <taxon>Actinomycetota</taxon>
        <taxon>Actinomycetes</taxon>
        <taxon>Micrococcales</taxon>
        <taxon>Micrococcaceae</taxon>
        <taxon>Paeniglutamicibacter</taxon>
    </lineage>
</organism>
<dbReference type="EMBL" id="VOBL01000015">
    <property type="protein sequence ID" value="KAA0975266.1"/>
    <property type="molecule type" value="Genomic_DNA"/>
</dbReference>
<dbReference type="InterPro" id="IPR050141">
    <property type="entry name" value="GCL_type2/YbdK_subfam"/>
</dbReference>
<evidence type="ECO:0000256" key="2">
    <source>
        <dbReference type="ARBA" id="ARBA00022741"/>
    </source>
</evidence>
<dbReference type="NCBIfam" id="TIGR02050">
    <property type="entry name" value="gshA_cyan_rel"/>
    <property type="match status" value="1"/>
</dbReference>
<dbReference type="Pfam" id="PF04107">
    <property type="entry name" value="GCS2"/>
    <property type="match status" value="1"/>
</dbReference>
<dbReference type="Proteomes" id="UP000323856">
    <property type="component" value="Unassembled WGS sequence"/>
</dbReference>
<dbReference type="InterPro" id="IPR011793">
    <property type="entry name" value="YbdK"/>
</dbReference>
<dbReference type="NCBIfam" id="NF010041">
    <property type="entry name" value="PRK13517.1-1"/>
    <property type="match status" value="1"/>
</dbReference>
<dbReference type="Gene3D" id="3.30.590.20">
    <property type="match status" value="1"/>
</dbReference>
<dbReference type="SUPFAM" id="SSF55931">
    <property type="entry name" value="Glutamine synthetase/guanido kinase"/>
    <property type="match status" value="1"/>
</dbReference>
<evidence type="ECO:0000256" key="1">
    <source>
        <dbReference type="ARBA" id="ARBA00022598"/>
    </source>
</evidence>
<evidence type="ECO:0000313" key="7">
    <source>
        <dbReference type="Proteomes" id="UP000323856"/>
    </source>
</evidence>
<sequence length="374" mass="40803">MRTFGVEEELLLIDAATGMLAPAAAEVLRNSEGSTHFIDGPAASVDAASMTHELKQEQVELVSAPYTELSALSTAMLQGRQEADRLAALSGARAVALGTYPMRAASRLVRLPRYVAMEKKFGVTLKEQLTCGFHVHVSVVSDEEAVAVLDRIRIWLPVLLALSSNSPYWQGTDSGYASFRYQAWRRWPTAGPTDIFGSADAYRELVETLLQCDVLLDEAMVYFDARLAARHPTVEVRVADVCLEAGDGAAIASLVRALVETAARDWEAGNLPPVCPTEVLRLASWKASSAGLHGSLLHPQENRPCSVDTALAALVAHVRPVLEEYGDLPFVLEAIHRIRLAGTGAERQRRSFRNNESLRDTIFDAVERTQSLVP</sequence>
<comment type="function">
    <text evidence="5">ATP-dependent carboxylate-amine ligase which exhibits weak glutamate--cysteine ligase activity.</text>
</comment>
<keyword evidence="1 5" id="KW-0436">Ligase</keyword>
<dbReference type="InterPro" id="IPR006336">
    <property type="entry name" value="GCS2"/>
</dbReference>
<evidence type="ECO:0000256" key="3">
    <source>
        <dbReference type="ARBA" id="ARBA00022840"/>
    </source>
</evidence>
<dbReference type="AlphaFoldDB" id="A0A5B0E9H1"/>
<dbReference type="EC" id="6.3.2.2" evidence="5"/>
<dbReference type="RefSeq" id="WP_149620159.1">
    <property type="nucleotide sequence ID" value="NZ_VOBL01000015.1"/>
</dbReference>
<dbReference type="PANTHER" id="PTHR36510">
    <property type="entry name" value="GLUTAMATE--CYSTEINE LIGASE 2-RELATED"/>
    <property type="match status" value="1"/>
</dbReference>
<comment type="similarity">
    <text evidence="5">Belongs to the glutamate--cysteine ligase type 2 family. YbdK subfamily.</text>
</comment>
<keyword evidence="2 5" id="KW-0547">Nucleotide-binding</keyword>
<keyword evidence="3 5" id="KW-0067">ATP-binding</keyword>
<dbReference type="HAMAP" id="MF_01609">
    <property type="entry name" value="Glu_cys_ligase_2"/>
    <property type="match status" value="1"/>
</dbReference>
<proteinExistence type="inferred from homology"/>
<name>A0A5B0E9H1_9MICC</name>
<evidence type="ECO:0000256" key="4">
    <source>
        <dbReference type="ARBA" id="ARBA00048819"/>
    </source>
</evidence>
<dbReference type="PANTHER" id="PTHR36510:SF1">
    <property type="entry name" value="GLUTAMATE--CYSTEINE LIGASE 2-RELATED"/>
    <property type="match status" value="1"/>
</dbReference>
<dbReference type="OrthoDB" id="9769628at2"/>
<reference evidence="6 7" key="1">
    <citation type="submission" date="2019-07" db="EMBL/GenBank/DDBJ databases">
        <title>Analysis of the biochemical properties, biological activity and biotechnological potential of siderophores and biosurfactants produced by Antarctic psychrotolerant bacteria.</title>
        <authorList>
            <person name="Styczynski M."/>
            <person name="Krucon T."/>
            <person name="Decewicz P."/>
            <person name="Dziewit L."/>
        </authorList>
    </citation>
    <scope>NUCLEOTIDE SEQUENCE [LARGE SCALE GENOMIC DNA]</scope>
    <source>
        <strain evidence="6 7">ANT_H27</strain>
    </source>
</reference>
<evidence type="ECO:0000313" key="6">
    <source>
        <dbReference type="EMBL" id="KAA0975266.1"/>
    </source>
</evidence>
<evidence type="ECO:0000256" key="5">
    <source>
        <dbReference type="HAMAP-Rule" id="MF_01609"/>
    </source>
</evidence>
<protein>
    <recommendedName>
        <fullName evidence="5">Putative glutamate--cysteine ligase 2</fullName>
        <ecNumber evidence="5">6.3.2.2</ecNumber>
    </recommendedName>
    <alternativeName>
        <fullName evidence="5">Gamma-glutamylcysteine synthetase 2</fullName>
        <shortName evidence="5">GCS 2</shortName>
        <shortName evidence="5">Gamma-GCS 2</shortName>
    </alternativeName>
</protein>